<feature type="signal peptide" evidence="7">
    <location>
        <begin position="1"/>
        <end position="19"/>
    </location>
</feature>
<organism evidence="9 10">
    <name type="scientific">Paraburkholderia phenazinium</name>
    <dbReference type="NCBI Taxonomy" id="60549"/>
    <lineage>
        <taxon>Bacteria</taxon>
        <taxon>Pseudomonadati</taxon>
        <taxon>Pseudomonadota</taxon>
        <taxon>Betaproteobacteria</taxon>
        <taxon>Burkholderiales</taxon>
        <taxon>Burkholderiaceae</taxon>
        <taxon>Paraburkholderia</taxon>
    </lineage>
</organism>
<evidence type="ECO:0000259" key="8">
    <source>
        <dbReference type="PROSITE" id="PS51007"/>
    </source>
</evidence>
<dbReference type="GO" id="GO:0020037">
    <property type="term" value="F:heme binding"/>
    <property type="evidence" value="ECO:0007669"/>
    <property type="project" value="InterPro"/>
</dbReference>
<evidence type="ECO:0000313" key="10">
    <source>
        <dbReference type="Proteomes" id="UP000199706"/>
    </source>
</evidence>
<dbReference type="AlphaFoldDB" id="A0A1G8DJQ2"/>
<keyword evidence="2 6" id="KW-0349">Heme</keyword>
<dbReference type="OrthoDB" id="9814063at2"/>
<dbReference type="GO" id="GO:0009055">
    <property type="term" value="F:electron transfer activity"/>
    <property type="evidence" value="ECO:0007669"/>
    <property type="project" value="InterPro"/>
</dbReference>
<dbReference type="PROSITE" id="PS51007">
    <property type="entry name" value="CYTC"/>
    <property type="match status" value="1"/>
</dbReference>
<dbReference type="EMBL" id="FNCJ01000011">
    <property type="protein sequence ID" value="SDH57908.1"/>
    <property type="molecule type" value="Genomic_DNA"/>
</dbReference>
<feature type="domain" description="Cytochrome c" evidence="8">
    <location>
        <begin position="21"/>
        <end position="106"/>
    </location>
</feature>
<dbReference type="Proteomes" id="UP000199706">
    <property type="component" value="Unassembled WGS sequence"/>
</dbReference>
<dbReference type="GO" id="GO:0005506">
    <property type="term" value="F:iron ion binding"/>
    <property type="evidence" value="ECO:0007669"/>
    <property type="project" value="InterPro"/>
</dbReference>
<dbReference type="InterPro" id="IPR009056">
    <property type="entry name" value="Cyt_c-like_dom"/>
</dbReference>
<dbReference type="InterPro" id="IPR036909">
    <property type="entry name" value="Cyt_c-like_dom_sf"/>
</dbReference>
<evidence type="ECO:0000256" key="1">
    <source>
        <dbReference type="ARBA" id="ARBA00022448"/>
    </source>
</evidence>
<feature type="binding site" description="covalent" evidence="6">
    <location>
        <position position="35"/>
    </location>
    <ligand>
        <name>heme c</name>
        <dbReference type="ChEBI" id="CHEBI:61717"/>
    </ligand>
</feature>
<evidence type="ECO:0000256" key="7">
    <source>
        <dbReference type="SAM" id="SignalP"/>
    </source>
</evidence>
<keyword evidence="7" id="KW-0732">Signal</keyword>
<keyword evidence="5 6" id="KW-0408">Iron</keyword>
<gene>
    <name evidence="9" type="ORF">SAMN05216466_11155</name>
</gene>
<feature type="chain" id="PRO_5011718536" evidence="7">
    <location>
        <begin position="20"/>
        <end position="109"/>
    </location>
</feature>
<dbReference type="InterPro" id="IPR002324">
    <property type="entry name" value="Cyt_c_ID"/>
</dbReference>
<evidence type="ECO:0000256" key="3">
    <source>
        <dbReference type="ARBA" id="ARBA00022723"/>
    </source>
</evidence>
<evidence type="ECO:0000256" key="6">
    <source>
        <dbReference type="PIRSR" id="PIRSR602324-1"/>
    </source>
</evidence>
<sequence>MNRLLIACLTMFATSHAFADVDAAKAQEIASKNMCFSCHAVDHKVVGPAYHDVGEKYKGDAAAMAMLMKKVKGGGSGVWGAVAMPPNPGISDADLKVVLTWVLAGAPKQ</sequence>
<evidence type="ECO:0000256" key="2">
    <source>
        <dbReference type="ARBA" id="ARBA00022617"/>
    </source>
</evidence>
<evidence type="ECO:0000256" key="5">
    <source>
        <dbReference type="ARBA" id="ARBA00023004"/>
    </source>
</evidence>
<dbReference type="SUPFAM" id="SSF46626">
    <property type="entry name" value="Cytochrome c"/>
    <property type="match status" value="1"/>
</dbReference>
<dbReference type="RefSeq" id="WP_090686849.1">
    <property type="nucleotide sequence ID" value="NZ_FNCJ01000011.1"/>
</dbReference>
<feature type="binding site" description="covalent" evidence="6">
    <location>
        <position position="39"/>
    </location>
    <ligand>
        <name>heme c</name>
        <dbReference type="ChEBI" id="CHEBI:61717"/>
    </ligand>
</feature>
<name>A0A1G8DJQ2_9BURK</name>
<keyword evidence="4" id="KW-0249">Electron transport</keyword>
<reference evidence="9 10" key="1">
    <citation type="submission" date="2016-10" db="EMBL/GenBank/DDBJ databases">
        <authorList>
            <person name="de Groot N.N."/>
        </authorList>
    </citation>
    <scope>NUCLEOTIDE SEQUENCE [LARGE SCALE GENOMIC DNA]</scope>
    <source>
        <strain evidence="9 10">LMG 2247</strain>
    </source>
</reference>
<comment type="PTM">
    <text evidence="6">Binds 1 heme c group covalently per subunit.</text>
</comment>
<protein>
    <submittedName>
        <fullName evidence="9">Cytochrome c</fullName>
    </submittedName>
</protein>
<dbReference type="Pfam" id="PF00034">
    <property type="entry name" value="Cytochrom_C"/>
    <property type="match status" value="1"/>
</dbReference>
<dbReference type="PRINTS" id="PR00606">
    <property type="entry name" value="CYTCHROMECID"/>
</dbReference>
<evidence type="ECO:0000256" key="4">
    <source>
        <dbReference type="ARBA" id="ARBA00022982"/>
    </source>
</evidence>
<evidence type="ECO:0000313" key="9">
    <source>
        <dbReference type="EMBL" id="SDH57908.1"/>
    </source>
</evidence>
<accession>A0A1G8DJQ2</accession>
<proteinExistence type="predicted"/>
<dbReference type="Gene3D" id="1.10.760.10">
    <property type="entry name" value="Cytochrome c-like domain"/>
    <property type="match status" value="1"/>
</dbReference>
<feature type="binding site" description="covalent" evidence="6">
    <location>
        <position position="84"/>
    </location>
    <ligand>
        <name>heme c</name>
        <dbReference type="ChEBI" id="CHEBI:61717"/>
    </ligand>
</feature>
<keyword evidence="3 6" id="KW-0479">Metal-binding</keyword>
<keyword evidence="1" id="KW-0813">Transport</keyword>